<evidence type="ECO:0000256" key="16">
    <source>
        <dbReference type="ARBA" id="ARBA00038763"/>
    </source>
</evidence>
<evidence type="ECO:0000313" key="21">
    <source>
        <dbReference type="EMBL" id="CAJ0967140.1"/>
    </source>
</evidence>
<evidence type="ECO:0000256" key="8">
    <source>
        <dbReference type="ARBA" id="ARBA00022729"/>
    </source>
</evidence>
<sequence length="246" mass="26185">MYFQLSLFVTVMLVTCYAQSLDKCAGAAGIPGTPGQNGLPGRDGRDGMKGDTGVPGPMGPPGGQTGPPGRDGLTGPAGAPGLQGIQGMKGDIGPPGLPASMDDELQHQLVNMNKRIKKLEGVLFLDGKIQHVEEKILATDGKEVDFKTSKANCENVGGSMATPTNADENNAILTILKQHNRYAYLGILEGATPGDFQDLDGQRVNYTNWRKNEPSGKGKENCVEMFTDGTWNDKACNQNRLTVCEF</sequence>
<evidence type="ECO:0000256" key="5">
    <source>
        <dbReference type="ARBA" id="ARBA00022530"/>
    </source>
</evidence>
<dbReference type="InterPro" id="IPR051077">
    <property type="entry name" value="Ca-dependent_lectin"/>
</dbReference>
<evidence type="ECO:0000256" key="3">
    <source>
        <dbReference type="ARBA" id="ARBA00022439"/>
    </source>
</evidence>
<proteinExistence type="inferred from homology"/>
<keyword evidence="7" id="KW-0479">Metal-binding</keyword>
<dbReference type="InterPro" id="IPR001304">
    <property type="entry name" value="C-type_lectin-like"/>
</dbReference>
<keyword evidence="5" id="KW-0272">Extracellular matrix</keyword>
<keyword evidence="3" id="KW-0767">Surface film</keyword>
<comment type="similarity">
    <text evidence="15">Belongs to the SFTPA family.</text>
</comment>
<evidence type="ECO:0000259" key="20">
    <source>
        <dbReference type="PROSITE" id="PS50041"/>
    </source>
</evidence>
<evidence type="ECO:0000256" key="13">
    <source>
        <dbReference type="ARBA" id="ARBA00023180"/>
    </source>
</evidence>
<dbReference type="InterPro" id="IPR016187">
    <property type="entry name" value="CTDL_fold"/>
</dbReference>
<comment type="caution">
    <text evidence="21">The sequence shown here is derived from an EMBL/GenBank/DDBJ whole genome shotgun (WGS) entry which is preliminary data.</text>
</comment>
<dbReference type="PANTHER" id="PTHR24024">
    <property type="entry name" value="PULMONARY SURFACTANT-ASSOCIATED PROTEIN A"/>
    <property type="match status" value="1"/>
</dbReference>
<evidence type="ECO:0000256" key="9">
    <source>
        <dbReference type="ARBA" id="ARBA00022734"/>
    </source>
</evidence>
<dbReference type="Proteomes" id="UP001176940">
    <property type="component" value="Unassembled WGS sequence"/>
</dbReference>
<dbReference type="PANTHER" id="PTHR24024:SF13">
    <property type="entry name" value="PULMONARY SURFACTANT-ASSOCIATED PROTEIN A1"/>
    <property type="match status" value="1"/>
</dbReference>
<evidence type="ECO:0000256" key="19">
    <source>
        <dbReference type="SAM" id="SignalP"/>
    </source>
</evidence>
<evidence type="ECO:0000256" key="15">
    <source>
        <dbReference type="ARBA" id="ARBA00038230"/>
    </source>
</evidence>
<protein>
    <recommendedName>
        <fullName evidence="17">Pulmonary surfactant-associated protein A</fullName>
    </recommendedName>
</protein>
<name>A0ABN9MK96_9NEOB</name>
<gene>
    <name evidence="21" type="ORF">RIMI_LOCUS21981964</name>
</gene>
<evidence type="ECO:0000256" key="6">
    <source>
        <dbReference type="ARBA" id="ARBA00022713"/>
    </source>
</evidence>
<evidence type="ECO:0000313" key="22">
    <source>
        <dbReference type="Proteomes" id="UP001176940"/>
    </source>
</evidence>
<feature type="chain" id="PRO_5046098752" description="Pulmonary surfactant-associated protein A" evidence="19">
    <location>
        <begin position="19"/>
        <end position="246"/>
    </location>
</feature>
<keyword evidence="11" id="KW-0176">Collagen</keyword>
<keyword evidence="8 19" id="KW-0732">Signal</keyword>
<keyword evidence="10" id="KW-0106">Calcium</keyword>
<feature type="signal peptide" evidence="19">
    <location>
        <begin position="1"/>
        <end position="18"/>
    </location>
</feature>
<comment type="function">
    <text evidence="14">In presence of calcium ions, it binds to surfactant phospholipids and contributes to lower the surface tension at the air-liquid interface in the alveoli of the mammalian lung and is essential for normal respiration. Enhances the expression of MYO18A/SP-R210 on alveolar macrophages.</text>
</comment>
<keyword evidence="6" id="KW-0305">Gaseous exchange</keyword>
<evidence type="ECO:0000256" key="18">
    <source>
        <dbReference type="SAM" id="MobiDB-lite"/>
    </source>
</evidence>
<evidence type="ECO:0000256" key="11">
    <source>
        <dbReference type="ARBA" id="ARBA00023119"/>
    </source>
</evidence>
<dbReference type="Gene3D" id="3.10.100.10">
    <property type="entry name" value="Mannose-Binding Protein A, subunit A"/>
    <property type="match status" value="1"/>
</dbReference>
<keyword evidence="22" id="KW-1185">Reference proteome</keyword>
<dbReference type="PROSITE" id="PS00615">
    <property type="entry name" value="C_TYPE_LECTIN_1"/>
    <property type="match status" value="1"/>
</dbReference>
<keyword evidence="9" id="KW-0430">Lectin</keyword>
<dbReference type="SMART" id="SM00034">
    <property type="entry name" value="CLECT"/>
    <property type="match status" value="1"/>
</dbReference>
<reference evidence="21" key="1">
    <citation type="submission" date="2023-07" db="EMBL/GenBank/DDBJ databases">
        <authorList>
            <person name="Stuckert A."/>
        </authorList>
    </citation>
    <scope>NUCLEOTIDE SEQUENCE</scope>
</reference>
<organism evidence="21 22">
    <name type="scientific">Ranitomeya imitator</name>
    <name type="common">mimic poison frog</name>
    <dbReference type="NCBI Taxonomy" id="111125"/>
    <lineage>
        <taxon>Eukaryota</taxon>
        <taxon>Metazoa</taxon>
        <taxon>Chordata</taxon>
        <taxon>Craniata</taxon>
        <taxon>Vertebrata</taxon>
        <taxon>Euteleostomi</taxon>
        <taxon>Amphibia</taxon>
        <taxon>Batrachia</taxon>
        <taxon>Anura</taxon>
        <taxon>Neobatrachia</taxon>
        <taxon>Hyloidea</taxon>
        <taxon>Dendrobatidae</taxon>
        <taxon>Dendrobatinae</taxon>
        <taxon>Ranitomeya</taxon>
    </lineage>
</organism>
<evidence type="ECO:0000256" key="4">
    <source>
        <dbReference type="ARBA" id="ARBA00022525"/>
    </source>
</evidence>
<feature type="region of interest" description="Disordered" evidence="18">
    <location>
        <begin position="27"/>
        <end position="98"/>
    </location>
</feature>
<feature type="domain" description="C-type lectin" evidence="20">
    <location>
        <begin position="146"/>
        <end position="245"/>
    </location>
</feature>
<evidence type="ECO:0000256" key="2">
    <source>
        <dbReference type="ARBA" id="ARBA00004498"/>
    </source>
</evidence>
<evidence type="ECO:0000256" key="1">
    <source>
        <dbReference type="ARBA" id="ARBA00004364"/>
    </source>
</evidence>
<keyword evidence="12" id="KW-1015">Disulfide bond</keyword>
<dbReference type="EMBL" id="CAUEEQ010078078">
    <property type="protein sequence ID" value="CAJ0967140.1"/>
    <property type="molecule type" value="Genomic_DNA"/>
</dbReference>
<evidence type="ECO:0000256" key="7">
    <source>
        <dbReference type="ARBA" id="ARBA00022723"/>
    </source>
</evidence>
<evidence type="ECO:0000256" key="14">
    <source>
        <dbReference type="ARBA" id="ARBA00037480"/>
    </source>
</evidence>
<dbReference type="Pfam" id="PF00059">
    <property type="entry name" value="Lectin_C"/>
    <property type="match status" value="1"/>
</dbReference>
<keyword evidence="13" id="KW-0325">Glycoprotein</keyword>
<dbReference type="SUPFAM" id="SSF56436">
    <property type="entry name" value="C-type lectin-like"/>
    <property type="match status" value="1"/>
</dbReference>
<comment type="subcellular location">
    <subcellularLocation>
        <location evidence="2">Secreted</location>
        <location evidence="2">Extracellular space</location>
        <location evidence="2">Extracellular matrix</location>
    </subcellularLocation>
    <subcellularLocation>
        <location evidence="1">Secreted</location>
        <location evidence="1">Extracellular space</location>
        <location evidence="1">Surface film</location>
    </subcellularLocation>
</comment>
<dbReference type="InterPro" id="IPR018378">
    <property type="entry name" value="C-type_lectin_CS"/>
</dbReference>
<evidence type="ECO:0000256" key="12">
    <source>
        <dbReference type="ARBA" id="ARBA00023157"/>
    </source>
</evidence>
<comment type="subunit">
    <text evidence="16">Oligomeric complex of 6 set of homotrimers.</text>
</comment>
<evidence type="ECO:0000256" key="10">
    <source>
        <dbReference type="ARBA" id="ARBA00022837"/>
    </source>
</evidence>
<dbReference type="PROSITE" id="PS50041">
    <property type="entry name" value="C_TYPE_LECTIN_2"/>
    <property type="match status" value="1"/>
</dbReference>
<keyword evidence="4" id="KW-0964">Secreted</keyword>
<accession>A0ABN9MK96</accession>
<dbReference type="InterPro" id="IPR016186">
    <property type="entry name" value="C-type_lectin-like/link_sf"/>
</dbReference>
<evidence type="ECO:0000256" key="17">
    <source>
        <dbReference type="ARBA" id="ARBA00041095"/>
    </source>
</evidence>